<comment type="caution">
    <text evidence="1">The sequence shown here is derived from an EMBL/GenBank/DDBJ whole genome shotgun (WGS) entry which is preliminary data.</text>
</comment>
<dbReference type="EMBL" id="BANU01000010">
    <property type="protein sequence ID" value="GAC60655.1"/>
    <property type="molecule type" value="Genomic_DNA"/>
</dbReference>
<proteinExistence type="predicted"/>
<dbReference type="Proteomes" id="UP000035083">
    <property type="component" value="Unassembled WGS sequence"/>
</dbReference>
<protein>
    <submittedName>
        <fullName evidence="1">Uncharacterized protein</fullName>
    </submittedName>
</protein>
<keyword evidence="2" id="KW-1185">Reference proteome</keyword>
<organism evidence="1 2">
    <name type="scientific">Gordonia sihwensis NBRC 108236</name>
    <dbReference type="NCBI Taxonomy" id="1223544"/>
    <lineage>
        <taxon>Bacteria</taxon>
        <taxon>Bacillati</taxon>
        <taxon>Actinomycetota</taxon>
        <taxon>Actinomycetes</taxon>
        <taxon>Mycobacteriales</taxon>
        <taxon>Gordoniaceae</taxon>
        <taxon>Gordonia</taxon>
    </lineage>
</organism>
<accession>L7LHR4</accession>
<name>L7LHR4_9ACTN</name>
<sequence length="76" mass="8157">MWADVDSLLLAEIATAVTNLRWMEAIARIGDEEELPQGWELRAYGPADSGGDIDAETGNEQSKLDLARAAAAELLA</sequence>
<reference evidence="1 2" key="1">
    <citation type="submission" date="2012-12" db="EMBL/GenBank/DDBJ databases">
        <title>Whole genome shotgun sequence of Gordonia sihwensis NBRC 108236.</title>
        <authorList>
            <person name="Yoshida I."/>
            <person name="Hosoyama A."/>
            <person name="Tsuchikane K."/>
            <person name="Ando Y."/>
            <person name="Baba S."/>
            <person name="Ohji S."/>
            <person name="Hamada M."/>
            <person name="Tamura T."/>
            <person name="Yamazoe A."/>
            <person name="Yamazaki S."/>
            <person name="Fujita N."/>
        </authorList>
    </citation>
    <scope>NUCLEOTIDE SEQUENCE [LARGE SCALE GENOMIC DNA]</scope>
    <source>
        <strain evidence="1 2">NBRC 108236</strain>
    </source>
</reference>
<evidence type="ECO:0000313" key="1">
    <source>
        <dbReference type="EMBL" id="GAC60655.1"/>
    </source>
</evidence>
<evidence type="ECO:0000313" key="2">
    <source>
        <dbReference type="Proteomes" id="UP000035083"/>
    </source>
</evidence>
<gene>
    <name evidence="1" type="ORF">GSI01S_10_02510</name>
</gene>
<dbReference type="AlphaFoldDB" id="L7LHR4"/>